<protein>
    <recommendedName>
        <fullName evidence="19">2-oxoglutarate dehydrogenase complex component E1</fullName>
        <ecNumber evidence="6">1.2.4.2</ecNumber>
    </recommendedName>
    <alternativeName>
        <fullName evidence="20">2-oxoglutarate dehydrogenase, mitochondrial</fullName>
    </alternativeName>
    <alternativeName>
        <fullName evidence="18">Alpha-ketoglutarate dehydrogenase</fullName>
    </alternativeName>
    <alternativeName>
        <fullName evidence="21">Thiamine diphosphate (ThDP)-dependent 2-oxoglutarate dehydrogenase</fullName>
    </alternativeName>
</protein>
<evidence type="ECO:0000256" key="19">
    <source>
        <dbReference type="ARBA" id="ARBA00040429"/>
    </source>
</evidence>
<keyword evidence="15" id="KW-0496">Mitochondrion</keyword>
<evidence type="ECO:0000256" key="8">
    <source>
        <dbReference type="ARBA" id="ARBA00022723"/>
    </source>
</evidence>
<dbReference type="Pfam" id="PF16870">
    <property type="entry name" value="OxoGdeHyase_C"/>
    <property type="match status" value="1"/>
</dbReference>
<dbReference type="Proteomes" id="UP000694546">
    <property type="component" value="Chromosome 19"/>
</dbReference>
<keyword evidence="12" id="KW-0809">Transit peptide</keyword>
<keyword evidence="16" id="KW-0324">Glycolysis</keyword>
<dbReference type="CDD" id="cd02016">
    <property type="entry name" value="TPP_E1_OGDC_like"/>
    <property type="match status" value="1"/>
</dbReference>
<dbReference type="Pfam" id="PF00676">
    <property type="entry name" value="E1_dh"/>
    <property type="match status" value="1"/>
</dbReference>
<evidence type="ECO:0000256" key="10">
    <source>
        <dbReference type="ARBA" id="ARBA00022842"/>
    </source>
</evidence>
<dbReference type="NCBIfam" id="NF008907">
    <property type="entry name" value="PRK12270.1"/>
    <property type="match status" value="1"/>
</dbReference>
<evidence type="ECO:0000313" key="25">
    <source>
        <dbReference type="Proteomes" id="UP000694546"/>
    </source>
</evidence>
<evidence type="ECO:0000256" key="1">
    <source>
        <dbReference type="ARBA" id="ARBA00001946"/>
    </source>
</evidence>
<dbReference type="Gene3D" id="3.40.50.970">
    <property type="match status" value="1"/>
</dbReference>
<evidence type="ECO:0000256" key="16">
    <source>
        <dbReference type="ARBA" id="ARBA00023152"/>
    </source>
</evidence>
<dbReference type="Ensembl" id="ENSGMOT00000054664.1">
    <property type="protein sequence ID" value="ENSGMOP00000037503.1"/>
    <property type="gene ID" value="ENSGMOG00000019489.2"/>
</dbReference>
<dbReference type="GO" id="GO:0030976">
    <property type="term" value="F:thiamine pyrophosphate binding"/>
    <property type="evidence" value="ECO:0007669"/>
    <property type="project" value="InterPro"/>
</dbReference>
<comment type="subcellular location">
    <subcellularLocation>
        <location evidence="4">Mitochondrion</location>
    </subcellularLocation>
    <subcellularLocation>
        <location evidence="3">Nucleus</location>
    </subcellularLocation>
</comment>
<comment type="similarity">
    <text evidence="5">Belongs to the alpha-ketoglutarate dehydrogenase family.</text>
</comment>
<keyword evidence="10" id="KW-0460">Magnesium</keyword>
<dbReference type="InterPro" id="IPR005475">
    <property type="entry name" value="Transketolase-like_Pyr-bd"/>
</dbReference>
<evidence type="ECO:0000256" key="11">
    <source>
        <dbReference type="ARBA" id="ARBA00022843"/>
    </source>
</evidence>
<comment type="cofactor">
    <cofactor evidence="2">
        <name>thiamine diphosphate</name>
        <dbReference type="ChEBI" id="CHEBI:58937"/>
    </cofactor>
</comment>
<dbReference type="NCBIfam" id="NF006914">
    <property type="entry name" value="PRK09404.1"/>
    <property type="match status" value="1"/>
</dbReference>
<dbReference type="GO" id="GO:0005739">
    <property type="term" value="C:mitochondrion"/>
    <property type="evidence" value="ECO:0007669"/>
    <property type="project" value="UniProtKB-SubCell"/>
</dbReference>
<evidence type="ECO:0000313" key="24">
    <source>
        <dbReference type="Ensembl" id="ENSGMOP00000037503.1"/>
    </source>
</evidence>
<keyword evidence="8" id="KW-0479">Metal-binding</keyword>
<dbReference type="Pfam" id="PF02779">
    <property type="entry name" value="Transket_pyr"/>
    <property type="match status" value="1"/>
</dbReference>
<dbReference type="EC" id="1.2.4.2" evidence="6"/>
<dbReference type="GO" id="GO:0045252">
    <property type="term" value="C:oxoglutarate dehydrogenase complex"/>
    <property type="evidence" value="ECO:0007669"/>
    <property type="project" value="TreeGrafter"/>
</dbReference>
<evidence type="ECO:0000256" key="7">
    <source>
        <dbReference type="ARBA" id="ARBA00022499"/>
    </source>
</evidence>
<evidence type="ECO:0000256" key="4">
    <source>
        <dbReference type="ARBA" id="ARBA00004173"/>
    </source>
</evidence>
<dbReference type="GeneTree" id="ENSGT00950000183125"/>
<evidence type="ECO:0000256" key="21">
    <source>
        <dbReference type="ARBA" id="ARBA00042799"/>
    </source>
</evidence>
<evidence type="ECO:0000256" key="5">
    <source>
        <dbReference type="ARBA" id="ARBA00006936"/>
    </source>
</evidence>
<keyword evidence="7" id="KW-1017">Isopeptide bond</keyword>
<evidence type="ECO:0000256" key="17">
    <source>
        <dbReference type="ARBA" id="ARBA00023242"/>
    </source>
</evidence>
<reference evidence="24" key="2">
    <citation type="submission" date="2025-09" db="UniProtKB">
        <authorList>
            <consortium name="Ensembl"/>
        </authorList>
    </citation>
    <scope>IDENTIFICATION</scope>
</reference>
<evidence type="ECO:0000256" key="20">
    <source>
        <dbReference type="ARBA" id="ARBA00041946"/>
    </source>
</evidence>
<reference evidence="24" key="1">
    <citation type="submission" date="2025-08" db="UniProtKB">
        <authorList>
            <consortium name="Ensembl"/>
        </authorList>
    </citation>
    <scope>IDENTIFICATION</scope>
</reference>
<proteinExistence type="inferred from homology"/>
<name>A0A8C5AVV3_GADMO</name>
<evidence type="ECO:0000256" key="3">
    <source>
        <dbReference type="ARBA" id="ARBA00004123"/>
    </source>
</evidence>
<accession>A0A8C5AVV3</accession>
<dbReference type="InterPro" id="IPR031717">
    <property type="entry name" value="ODO-1/KGD_C"/>
</dbReference>
<keyword evidence="9" id="KW-0106">Calcium</keyword>
<dbReference type="InterPro" id="IPR042179">
    <property type="entry name" value="KGD_C_sf"/>
</dbReference>
<dbReference type="AlphaFoldDB" id="A0A8C5AVV3"/>
<dbReference type="Gene3D" id="1.10.287.1150">
    <property type="entry name" value="TPP helical domain"/>
    <property type="match status" value="1"/>
</dbReference>
<keyword evidence="17" id="KW-0539">Nucleus</keyword>
<dbReference type="NCBIfam" id="TIGR00239">
    <property type="entry name" value="2oxo_dh_E1"/>
    <property type="match status" value="1"/>
</dbReference>
<dbReference type="Gene3D" id="3.40.50.12470">
    <property type="match status" value="1"/>
</dbReference>
<keyword evidence="11" id="KW-0832">Ubl conjugation</keyword>
<evidence type="ECO:0000256" key="2">
    <source>
        <dbReference type="ARBA" id="ARBA00001964"/>
    </source>
</evidence>
<keyword evidence="13" id="KW-0560">Oxidoreductase</keyword>
<dbReference type="InterPro" id="IPR001017">
    <property type="entry name" value="DH_E1"/>
</dbReference>
<dbReference type="GO" id="GO:0006096">
    <property type="term" value="P:glycolytic process"/>
    <property type="evidence" value="ECO:0007669"/>
    <property type="project" value="UniProtKB-KW"/>
</dbReference>
<sequence length="998" mass="113260">MKYDCYWRFPTFRLSVGANEIKAERTNFENAPAKRNHDSHPWNYSLNWLLLLIIRPFKRMQHLRTTIARLRPMAALQTARCASQPVQGGPGERALRTFPSARRLEASNYVEEMYFAWLENPGNVHKASARASLFEKRNVCVRGHHIAKLDPLEISLSAPLSKQPGALLPPGFYGLLESDLDKVFRLPTTTFIGGDESALPLREIIHRLEMAYCQQIGVEFMFINNMEQCQWIRERFERPGAMHFSVEEKRTLLARMVRSTRFEEFLQRKWSSEKRFGLEGCEALIPALKTLIDVSSGRGVDSVIMGMPHRGRLNVLANVIRTELDQIFCQFDSKLEAADEGSGDVKYHLGMYHRRMNRVTDREITLSLMANPSHLEAVDPVVQGKTKAEQFYCGDTEGKRVMSILLHGDAAFAGQGVVYETFHLSDLPSYTTHGTIHVVVNNQIGFTTDPRMARSSAYPTDVARVVNAPIFHVNADDPEAVVYVCKVAADWRNTFHKDVVVDLVCYRRNGHNEMDEPMFTQPLMYKKIKQQKGVLQKYATALISEGVVTSQEYEEMVAEYDKVCEDAYTRSKDEKILHVNHWLDSPWPGFFTFDGQPKSMSVPSTGISEEDLSHIGNIASSVPDKDFTIHGGLSRILKARAAMVEQRVCDWALAEYMAFGSLLKEGVHVRLSGQDAERGTFSHRHHVLHHQNVDKSICIPMNHIAKDQAPYTVCNSSLSEYGVLGFELGFAMASPNALVLWEAQFGDFHNTAQCIIDQFICPGQAKWARQNGIVLLLPHGMEGMGPEHSSARPERFLQMCNDDQDVFPDFAVRQLYDCNWIVVNCSTPLIVFTPKSLLRHPEAKSSFDQMLPGTEFKRIISEEGPPLASPDRVRRIIFCTGKVYYELARERKHRGMEEQVAIVRVEQLSPFPFDLVKEEVERFHHADLMWCQEEHKNQGYHDYIKPRIRTAVARTRPVLYAGRGPAAAPATGNKQTHLAELQRFLDTAFDLPGTSGEQ</sequence>
<dbReference type="InterPro" id="IPR029061">
    <property type="entry name" value="THDP-binding"/>
</dbReference>
<comment type="catalytic activity">
    <reaction evidence="22">
        <text>N(6)-[(R)-lipoyl]-L-lysyl-[protein] + 2-oxoglutarate + H(+) = N(6)-[(R)-S(8)-succinyldihydrolipoyl]-L-lysyl-[protein] + CO2</text>
        <dbReference type="Rhea" id="RHEA:12188"/>
        <dbReference type="Rhea" id="RHEA-COMP:10474"/>
        <dbReference type="Rhea" id="RHEA-COMP:20092"/>
        <dbReference type="ChEBI" id="CHEBI:15378"/>
        <dbReference type="ChEBI" id="CHEBI:16526"/>
        <dbReference type="ChEBI" id="CHEBI:16810"/>
        <dbReference type="ChEBI" id="CHEBI:83099"/>
        <dbReference type="ChEBI" id="CHEBI:83120"/>
        <dbReference type="EC" id="1.2.4.2"/>
    </reaction>
    <physiologicalReaction direction="left-to-right" evidence="22">
        <dbReference type="Rhea" id="RHEA:12189"/>
    </physiologicalReaction>
</comment>
<keyword evidence="25" id="KW-1185">Reference proteome</keyword>
<evidence type="ECO:0000256" key="12">
    <source>
        <dbReference type="ARBA" id="ARBA00022946"/>
    </source>
</evidence>
<evidence type="ECO:0000256" key="13">
    <source>
        <dbReference type="ARBA" id="ARBA00023002"/>
    </source>
</evidence>
<dbReference type="PIRSF" id="PIRSF000157">
    <property type="entry name" value="Oxoglu_dh_E1"/>
    <property type="match status" value="1"/>
</dbReference>
<comment type="cofactor">
    <cofactor evidence="1">
        <name>Mg(2+)</name>
        <dbReference type="ChEBI" id="CHEBI:18420"/>
    </cofactor>
</comment>
<dbReference type="PANTHER" id="PTHR23152">
    <property type="entry name" value="2-OXOGLUTARATE DEHYDROGENASE"/>
    <property type="match status" value="1"/>
</dbReference>
<dbReference type="GO" id="GO:0005634">
    <property type="term" value="C:nucleus"/>
    <property type="evidence" value="ECO:0007669"/>
    <property type="project" value="UniProtKB-SubCell"/>
</dbReference>
<evidence type="ECO:0000256" key="6">
    <source>
        <dbReference type="ARBA" id="ARBA00012280"/>
    </source>
</evidence>
<evidence type="ECO:0000256" key="14">
    <source>
        <dbReference type="ARBA" id="ARBA00023052"/>
    </source>
</evidence>
<dbReference type="PANTHER" id="PTHR23152:SF7">
    <property type="entry name" value="2-OXOGLUTARATE DEHYDROGENASE COMPLEX COMPONENT E1"/>
    <property type="match status" value="1"/>
</dbReference>
<dbReference type="GO" id="GO:0004591">
    <property type="term" value="F:oxoglutarate dehydrogenase (succinyl-transferring) activity"/>
    <property type="evidence" value="ECO:0007669"/>
    <property type="project" value="UniProtKB-EC"/>
</dbReference>
<evidence type="ECO:0000256" key="15">
    <source>
        <dbReference type="ARBA" id="ARBA00023128"/>
    </source>
</evidence>
<dbReference type="SUPFAM" id="SSF52518">
    <property type="entry name" value="Thiamin diphosphate-binding fold (THDP-binding)"/>
    <property type="match status" value="2"/>
</dbReference>
<organism evidence="24 25">
    <name type="scientific">Gadus morhua</name>
    <name type="common">Atlantic cod</name>
    <dbReference type="NCBI Taxonomy" id="8049"/>
    <lineage>
        <taxon>Eukaryota</taxon>
        <taxon>Metazoa</taxon>
        <taxon>Chordata</taxon>
        <taxon>Craniata</taxon>
        <taxon>Vertebrata</taxon>
        <taxon>Euteleostomi</taxon>
        <taxon>Actinopterygii</taxon>
        <taxon>Neopterygii</taxon>
        <taxon>Teleostei</taxon>
        <taxon>Neoteleostei</taxon>
        <taxon>Acanthomorphata</taxon>
        <taxon>Zeiogadaria</taxon>
        <taxon>Gadariae</taxon>
        <taxon>Gadiformes</taxon>
        <taxon>Gadoidei</taxon>
        <taxon>Gadidae</taxon>
        <taxon>Gadus</taxon>
    </lineage>
</organism>
<dbReference type="GO" id="GO:0006099">
    <property type="term" value="P:tricarboxylic acid cycle"/>
    <property type="evidence" value="ECO:0007669"/>
    <property type="project" value="TreeGrafter"/>
</dbReference>
<evidence type="ECO:0000256" key="9">
    <source>
        <dbReference type="ARBA" id="ARBA00022837"/>
    </source>
</evidence>
<dbReference type="InterPro" id="IPR011603">
    <property type="entry name" value="2oxoglutarate_DH_E1"/>
</dbReference>
<dbReference type="Gene3D" id="3.40.50.11610">
    <property type="entry name" value="Multifunctional 2-oxoglutarate metabolism enzyme, C-terminal domain"/>
    <property type="match status" value="1"/>
</dbReference>
<evidence type="ECO:0000256" key="22">
    <source>
        <dbReference type="ARBA" id="ARBA00051042"/>
    </source>
</evidence>
<evidence type="ECO:0000256" key="18">
    <source>
        <dbReference type="ARBA" id="ARBA00030680"/>
    </source>
</evidence>
<keyword evidence="14" id="KW-0786">Thiamine pyrophosphate</keyword>
<dbReference type="SMART" id="SM00861">
    <property type="entry name" value="Transket_pyr"/>
    <property type="match status" value="1"/>
</dbReference>
<dbReference type="GO" id="GO:0046872">
    <property type="term" value="F:metal ion binding"/>
    <property type="evidence" value="ECO:0007669"/>
    <property type="project" value="UniProtKB-KW"/>
</dbReference>
<feature type="domain" description="Transketolase-like pyrimidine-binding" evidence="23">
    <location>
        <begin position="649"/>
        <end position="840"/>
    </location>
</feature>
<evidence type="ECO:0000259" key="23">
    <source>
        <dbReference type="SMART" id="SM00861"/>
    </source>
</evidence>